<feature type="domain" description="MIP18 family-like" evidence="1">
    <location>
        <begin position="5"/>
        <end position="77"/>
    </location>
</feature>
<dbReference type="EMBL" id="BMHQ01000023">
    <property type="protein sequence ID" value="GGE29664.1"/>
    <property type="molecule type" value="Genomic_DNA"/>
</dbReference>
<reference evidence="2" key="2">
    <citation type="submission" date="2020-09" db="EMBL/GenBank/DDBJ databases">
        <authorList>
            <person name="Sun Q."/>
            <person name="Zhou Y."/>
        </authorList>
    </citation>
    <scope>NUCLEOTIDE SEQUENCE</scope>
    <source>
        <strain evidence="2">CGMCC 1.15179</strain>
    </source>
</reference>
<evidence type="ECO:0000313" key="3">
    <source>
        <dbReference type="Proteomes" id="UP000625210"/>
    </source>
</evidence>
<dbReference type="SUPFAM" id="SSF117916">
    <property type="entry name" value="Fe-S cluster assembly (FSCA) domain-like"/>
    <property type="match status" value="1"/>
</dbReference>
<comment type="caution">
    <text evidence="2">The sequence shown here is derived from an EMBL/GenBank/DDBJ whole genome shotgun (WGS) entry which is preliminary data.</text>
</comment>
<protein>
    <recommendedName>
        <fullName evidence="1">MIP18 family-like domain-containing protein</fullName>
    </recommendedName>
</protein>
<organism evidence="2 3">
    <name type="scientific">Marinithermofilum abyssi</name>
    <dbReference type="NCBI Taxonomy" id="1571185"/>
    <lineage>
        <taxon>Bacteria</taxon>
        <taxon>Bacillati</taxon>
        <taxon>Bacillota</taxon>
        <taxon>Bacilli</taxon>
        <taxon>Bacillales</taxon>
        <taxon>Thermoactinomycetaceae</taxon>
        <taxon>Marinithermofilum</taxon>
    </lineage>
</organism>
<evidence type="ECO:0000313" key="2">
    <source>
        <dbReference type="EMBL" id="GGE29664.1"/>
    </source>
</evidence>
<proteinExistence type="predicted"/>
<reference evidence="2" key="1">
    <citation type="journal article" date="2014" name="Int. J. Syst. Evol. Microbiol.">
        <title>Complete genome sequence of Corynebacterium casei LMG S-19264T (=DSM 44701T), isolated from a smear-ripened cheese.</title>
        <authorList>
            <consortium name="US DOE Joint Genome Institute (JGI-PGF)"/>
            <person name="Walter F."/>
            <person name="Albersmeier A."/>
            <person name="Kalinowski J."/>
            <person name="Ruckert C."/>
        </authorList>
    </citation>
    <scope>NUCLEOTIDE SEQUENCE</scope>
    <source>
        <strain evidence="2">CGMCC 1.15179</strain>
    </source>
</reference>
<dbReference type="InterPro" id="IPR002744">
    <property type="entry name" value="MIP18-like"/>
</dbReference>
<dbReference type="Proteomes" id="UP000625210">
    <property type="component" value="Unassembled WGS sequence"/>
</dbReference>
<dbReference type="RefSeq" id="WP_188649138.1">
    <property type="nucleotide sequence ID" value="NZ_BMHQ01000023.1"/>
</dbReference>
<dbReference type="InterPro" id="IPR034904">
    <property type="entry name" value="FSCA_dom_sf"/>
</dbReference>
<name>A0A8J2VKS8_9BACL</name>
<dbReference type="Gene3D" id="3.30.300.130">
    <property type="entry name" value="Fe-S cluster assembly (FSCA)"/>
    <property type="match status" value="1"/>
</dbReference>
<sequence>MQPVQEVYSKLNMVFDPELDQSLTELNFIDHVSTDRSNVTVVFRLPTYWCSPNFAYMMAEDIRDRVLELPWVKHVNVQLKDHHASEDINYGVTNRKAFSDSFPGVSSSSELKELRRKFREKAFLARQERLMHHLIKLDFNPKMLLKLTIGEMKKKIDLLYDDLTQSLWQKYLLIRSDMNQSNGDNHPAFTRMNGEPIEPNELESYLSNSKRIRLNMEFNAHQCRGLLAARYNLQKNKEMKI</sequence>
<accession>A0A8J2VKS8</accession>
<evidence type="ECO:0000259" key="1">
    <source>
        <dbReference type="Pfam" id="PF01883"/>
    </source>
</evidence>
<gene>
    <name evidence="2" type="ORF">GCM10011571_34770</name>
</gene>
<dbReference type="Pfam" id="PF01883">
    <property type="entry name" value="FeS_assembly_P"/>
    <property type="match status" value="1"/>
</dbReference>
<dbReference type="AlphaFoldDB" id="A0A8J2VKS8"/>
<keyword evidence="3" id="KW-1185">Reference proteome</keyword>